<dbReference type="KEGG" id="psl:Psta_2579"/>
<sequence>MNCSAAPTLLHHLVDRARAAVNEDGVHYKQAGSWQRISYTHFAEQVAKLACWMKSRAVQPGDRVLLVSENGLPWMIADLAIQAIGAVCVPLHVTSPAVQLQSLSRRVAPRLALVSKASMAASLSATGDSNPVPEVITFDDAPTEAALPLAEILSRSDLADPLEYLSKLADELDPATLATIVFTSGTSCEPRGVMLSHRNLCFAAEALVNSFGTAAARRRFVALPLSHLLARTADFFCWTVMGGELAIISDPSQLMADLAQIRPTYITGVPRLFARIAAGLEQNNLAKLPGILPKVLGGEIRACTCGGAPLSEELAQFYASRGVPLLEGYGLTEAAPVVSLNTTTSHKPKTVGQALPGTEIRLASDGEILVRGDHVMQGYWNDPTATAAAIQNGWLLTGDFGTIDNDGFLSILGRKKEMLLTSGGRNVFPATIEARLCEHPLLCHAMLVGDGKSSLAALLVVDTAQLSSLLPTSESLDIDQLSSHPRVRELMAILVLESLADRSPHEVPRRLHLLPGPWRDPQDRITPKGTLARGAMLDHYAAVIEQMYREPIWPELVSRERSAV</sequence>
<dbReference type="AlphaFoldDB" id="D2R5R6"/>
<proteinExistence type="predicted"/>
<evidence type="ECO:0000313" key="4">
    <source>
        <dbReference type="EMBL" id="ADB17248.1"/>
    </source>
</evidence>
<dbReference type="CDD" id="cd05907">
    <property type="entry name" value="VL_LC_FACS_like"/>
    <property type="match status" value="1"/>
</dbReference>
<dbReference type="InterPro" id="IPR042099">
    <property type="entry name" value="ANL_N_sf"/>
</dbReference>
<feature type="domain" description="AMP-dependent synthetase/ligase" evidence="3">
    <location>
        <begin position="18"/>
        <end position="380"/>
    </location>
</feature>
<dbReference type="Proteomes" id="UP000001887">
    <property type="component" value="Chromosome"/>
</dbReference>
<dbReference type="PANTHER" id="PTHR43272:SF33">
    <property type="entry name" value="AMP-BINDING DOMAIN-CONTAINING PROTEIN-RELATED"/>
    <property type="match status" value="1"/>
</dbReference>
<dbReference type="EMBL" id="CP001848">
    <property type="protein sequence ID" value="ADB17248.1"/>
    <property type="molecule type" value="Genomic_DNA"/>
</dbReference>
<dbReference type="InterPro" id="IPR000873">
    <property type="entry name" value="AMP-dep_synth/lig_dom"/>
</dbReference>
<evidence type="ECO:0000313" key="5">
    <source>
        <dbReference type="Proteomes" id="UP000001887"/>
    </source>
</evidence>
<dbReference type="eggNOG" id="COG1022">
    <property type="taxonomic scope" value="Bacteria"/>
</dbReference>
<dbReference type="Gene3D" id="3.40.50.12780">
    <property type="entry name" value="N-terminal domain of ligase-like"/>
    <property type="match status" value="1"/>
</dbReference>
<name>D2R5R6_PIRSD</name>
<gene>
    <name evidence="4" type="ordered locus">Psta_2579</name>
</gene>
<dbReference type="PANTHER" id="PTHR43272">
    <property type="entry name" value="LONG-CHAIN-FATTY-ACID--COA LIGASE"/>
    <property type="match status" value="1"/>
</dbReference>
<keyword evidence="4" id="KW-0436">Ligase</keyword>
<dbReference type="STRING" id="530564.Psta_2579"/>
<dbReference type="Pfam" id="PF00501">
    <property type="entry name" value="AMP-binding"/>
    <property type="match status" value="1"/>
</dbReference>
<dbReference type="GO" id="GO:0016020">
    <property type="term" value="C:membrane"/>
    <property type="evidence" value="ECO:0007669"/>
    <property type="project" value="TreeGrafter"/>
</dbReference>
<keyword evidence="2" id="KW-0067">ATP-binding</keyword>
<dbReference type="GO" id="GO:0004467">
    <property type="term" value="F:long-chain fatty acid-CoA ligase activity"/>
    <property type="evidence" value="ECO:0007669"/>
    <property type="project" value="TreeGrafter"/>
</dbReference>
<organism evidence="4 5">
    <name type="scientific">Pirellula staleyi (strain ATCC 27377 / DSM 6068 / ICPB 4128)</name>
    <name type="common">Pirella staleyi</name>
    <dbReference type="NCBI Taxonomy" id="530564"/>
    <lineage>
        <taxon>Bacteria</taxon>
        <taxon>Pseudomonadati</taxon>
        <taxon>Planctomycetota</taxon>
        <taxon>Planctomycetia</taxon>
        <taxon>Pirellulales</taxon>
        <taxon>Pirellulaceae</taxon>
        <taxon>Pirellula</taxon>
    </lineage>
</organism>
<keyword evidence="1" id="KW-0547">Nucleotide-binding</keyword>
<accession>D2R5R6</accession>
<dbReference type="HOGENOM" id="CLU_000022_45_5_0"/>
<evidence type="ECO:0000256" key="1">
    <source>
        <dbReference type="ARBA" id="ARBA00022741"/>
    </source>
</evidence>
<evidence type="ECO:0000259" key="3">
    <source>
        <dbReference type="Pfam" id="PF00501"/>
    </source>
</evidence>
<protein>
    <submittedName>
        <fullName evidence="4">AMP-dependent synthetase and ligase</fullName>
    </submittedName>
</protein>
<dbReference type="SUPFAM" id="SSF56801">
    <property type="entry name" value="Acetyl-CoA synthetase-like"/>
    <property type="match status" value="1"/>
</dbReference>
<dbReference type="Pfam" id="PF23562">
    <property type="entry name" value="AMP-binding_C_3"/>
    <property type="match status" value="1"/>
</dbReference>
<keyword evidence="5" id="KW-1185">Reference proteome</keyword>
<dbReference type="GO" id="GO:0005524">
    <property type="term" value="F:ATP binding"/>
    <property type="evidence" value="ECO:0007669"/>
    <property type="project" value="UniProtKB-KW"/>
</dbReference>
<reference evidence="4 5" key="1">
    <citation type="journal article" date="2009" name="Stand. Genomic Sci.">
        <title>Complete genome sequence of Pirellula staleyi type strain (ATCC 27377).</title>
        <authorList>
            <person name="Clum A."/>
            <person name="Tindall B.J."/>
            <person name="Sikorski J."/>
            <person name="Ivanova N."/>
            <person name="Mavrommatis K."/>
            <person name="Lucas S."/>
            <person name="Glavina del Rio T."/>
            <person name="Nolan M."/>
            <person name="Chen F."/>
            <person name="Tice H."/>
            <person name="Pitluck S."/>
            <person name="Cheng J.F."/>
            <person name="Chertkov O."/>
            <person name="Brettin T."/>
            <person name="Han C."/>
            <person name="Detter J.C."/>
            <person name="Kuske C."/>
            <person name="Bruce D."/>
            <person name="Goodwin L."/>
            <person name="Ovchinikova G."/>
            <person name="Pati A."/>
            <person name="Mikhailova N."/>
            <person name="Chen A."/>
            <person name="Palaniappan K."/>
            <person name="Land M."/>
            <person name="Hauser L."/>
            <person name="Chang Y.J."/>
            <person name="Jeffries C.D."/>
            <person name="Chain P."/>
            <person name="Rohde M."/>
            <person name="Goker M."/>
            <person name="Bristow J."/>
            <person name="Eisen J.A."/>
            <person name="Markowitz V."/>
            <person name="Hugenholtz P."/>
            <person name="Kyrpides N.C."/>
            <person name="Klenk H.P."/>
            <person name="Lapidus A."/>
        </authorList>
    </citation>
    <scope>NUCLEOTIDE SEQUENCE [LARGE SCALE GENOMIC DNA]</scope>
    <source>
        <strain evidence="5">ATCC 27377 / DSM 6068 / ICPB 4128</strain>
    </source>
</reference>
<evidence type="ECO:0000256" key="2">
    <source>
        <dbReference type="ARBA" id="ARBA00022840"/>
    </source>
</evidence>